<dbReference type="RefSeq" id="WP_118218774.1">
    <property type="nucleotide sequence ID" value="NZ_JAQEAW010000008.1"/>
</dbReference>
<dbReference type="PROSITE" id="PS51257">
    <property type="entry name" value="PROKAR_LIPOPROTEIN"/>
    <property type="match status" value="1"/>
</dbReference>
<protein>
    <submittedName>
        <fullName evidence="1">Uncharacterized protein</fullName>
    </submittedName>
</protein>
<dbReference type="Proteomes" id="UP000284495">
    <property type="component" value="Unassembled WGS sequence"/>
</dbReference>
<reference evidence="1 2" key="1">
    <citation type="submission" date="2018-08" db="EMBL/GenBank/DDBJ databases">
        <title>A genome reference for cultivated species of the human gut microbiota.</title>
        <authorList>
            <person name="Zou Y."/>
            <person name="Xue W."/>
            <person name="Luo G."/>
        </authorList>
    </citation>
    <scope>NUCLEOTIDE SEQUENCE [LARGE SCALE GENOMIC DNA]</scope>
    <source>
        <strain evidence="1 2">AF38-2</strain>
    </source>
</reference>
<dbReference type="AlphaFoldDB" id="A0A415KMQ7"/>
<proteinExistence type="predicted"/>
<gene>
    <name evidence="1" type="ORF">DW027_11695</name>
</gene>
<evidence type="ECO:0000313" key="2">
    <source>
        <dbReference type="Proteomes" id="UP000284495"/>
    </source>
</evidence>
<organism evidence="1 2">
    <name type="scientific">Bacteroides xylanisolvens</name>
    <dbReference type="NCBI Taxonomy" id="371601"/>
    <lineage>
        <taxon>Bacteria</taxon>
        <taxon>Pseudomonadati</taxon>
        <taxon>Bacteroidota</taxon>
        <taxon>Bacteroidia</taxon>
        <taxon>Bacteroidales</taxon>
        <taxon>Bacteroidaceae</taxon>
        <taxon>Bacteroides</taxon>
    </lineage>
</organism>
<dbReference type="EMBL" id="QROO01000013">
    <property type="protein sequence ID" value="RHL37575.1"/>
    <property type="molecule type" value="Genomic_DNA"/>
</dbReference>
<sequence length="229" mass="26550">MKNITVIAIIIMAFFVSCNNRTKQADVNANTKDTLISYEEESIDQDYLSENGKPKWIYLGKFSDTKNFSPEARVIYDRYNAVGTKEHRGRGIEYYILFSRDGKRIVRIKTTSIDYPWTINKKHVKTGEYLYWTNHFRTPLRDIVSWNPLFTNLKIGLTPLAQIALDKLKKIVGTDYKKLDDILDKDFRSTVDNKKLAIRSGMVDENGNITALKKSLIELQREFDANSSY</sequence>
<accession>A0A415KMQ7</accession>
<evidence type="ECO:0000313" key="1">
    <source>
        <dbReference type="EMBL" id="RHL37575.1"/>
    </source>
</evidence>
<name>A0A415KMQ7_9BACE</name>
<comment type="caution">
    <text evidence="1">The sequence shown here is derived from an EMBL/GenBank/DDBJ whole genome shotgun (WGS) entry which is preliminary data.</text>
</comment>